<evidence type="ECO:0000256" key="3">
    <source>
        <dbReference type="ARBA" id="ARBA00022692"/>
    </source>
</evidence>
<evidence type="ECO:0000256" key="5">
    <source>
        <dbReference type="ARBA" id="ARBA00022989"/>
    </source>
</evidence>
<reference evidence="9 10" key="1">
    <citation type="submission" date="2019-02" db="EMBL/GenBank/DDBJ databases">
        <title>Deep-cultivation of Planctomycetes and their phenomic and genomic characterization uncovers novel biology.</title>
        <authorList>
            <person name="Wiegand S."/>
            <person name="Jogler M."/>
            <person name="Boedeker C."/>
            <person name="Pinto D."/>
            <person name="Vollmers J."/>
            <person name="Rivas-Marin E."/>
            <person name="Kohn T."/>
            <person name="Peeters S.H."/>
            <person name="Heuer A."/>
            <person name="Rast P."/>
            <person name="Oberbeckmann S."/>
            <person name="Bunk B."/>
            <person name="Jeske O."/>
            <person name="Meyerdierks A."/>
            <person name="Storesund J.E."/>
            <person name="Kallscheuer N."/>
            <person name="Luecker S."/>
            <person name="Lage O.M."/>
            <person name="Pohl T."/>
            <person name="Merkel B.J."/>
            <person name="Hornburger P."/>
            <person name="Mueller R.-W."/>
            <person name="Bruemmer F."/>
            <person name="Labrenz M."/>
            <person name="Spormann A.M."/>
            <person name="Op den Camp H."/>
            <person name="Overmann J."/>
            <person name="Amann R."/>
            <person name="Jetten M.S.M."/>
            <person name="Mascher T."/>
            <person name="Medema M.H."/>
            <person name="Devos D.P."/>
            <person name="Kaster A.-K."/>
            <person name="Ovreas L."/>
            <person name="Rohde M."/>
            <person name="Galperin M.Y."/>
            <person name="Jogler C."/>
        </authorList>
    </citation>
    <scope>NUCLEOTIDE SEQUENCE [LARGE SCALE GENOMIC DNA]</scope>
    <source>
        <strain evidence="9 10">Mal4</strain>
    </source>
</reference>
<dbReference type="Pfam" id="PF02416">
    <property type="entry name" value="TatA_B_E"/>
    <property type="match status" value="1"/>
</dbReference>
<evidence type="ECO:0000256" key="2">
    <source>
        <dbReference type="ARBA" id="ARBA00022448"/>
    </source>
</evidence>
<dbReference type="EMBL" id="CP036275">
    <property type="protein sequence ID" value="QDU40021.1"/>
    <property type="molecule type" value="Genomic_DNA"/>
</dbReference>
<dbReference type="InterPro" id="IPR003369">
    <property type="entry name" value="TatA/B/E"/>
</dbReference>
<protein>
    <submittedName>
        <fullName evidence="9">Twin arginine translocase protein A</fullName>
    </submittedName>
</protein>
<evidence type="ECO:0000313" key="10">
    <source>
        <dbReference type="Proteomes" id="UP000320496"/>
    </source>
</evidence>
<evidence type="ECO:0000256" key="1">
    <source>
        <dbReference type="ARBA" id="ARBA00004167"/>
    </source>
</evidence>
<comment type="subcellular location">
    <subcellularLocation>
        <location evidence="1">Membrane</location>
        <topology evidence="1">Single-pass membrane protein</topology>
    </subcellularLocation>
</comment>
<accession>A0A517ZC45</accession>
<dbReference type="OrthoDB" id="282899at2"/>
<proteinExistence type="predicted"/>
<keyword evidence="2" id="KW-0813">Transport</keyword>
<keyword evidence="10" id="KW-1185">Reference proteome</keyword>
<keyword evidence="6" id="KW-0811">Translocation</keyword>
<sequence length="60" mass="6563">MPFGGIGPVELIVFAAVMLLVFGRRIPETARSMGRSIVEFRRGMRDVPADVENAKAMGEL</sequence>
<dbReference type="KEGG" id="mri:Mal4_43750"/>
<evidence type="ECO:0000313" key="9">
    <source>
        <dbReference type="EMBL" id="QDU40021.1"/>
    </source>
</evidence>
<gene>
    <name evidence="9" type="ORF">Mal4_43750</name>
</gene>
<dbReference type="Proteomes" id="UP000320496">
    <property type="component" value="Chromosome"/>
</dbReference>
<evidence type="ECO:0000256" key="4">
    <source>
        <dbReference type="ARBA" id="ARBA00022927"/>
    </source>
</evidence>
<dbReference type="AlphaFoldDB" id="A0A517ZC45"/>
<keyword evidence="7 8" id="KW-0472">Membrane</keyword>
<keyword evidence="3 8" id="KW-0812">Transmembrane</keyword>
<feature type="transmembrane region" description="Helical" evidence="8">
    <location>
        <begin position="6"/>
        <end position="23"/>
    </location>
</feature>
<name>A0A517ZC45_9PLAN</name>
<keyword evidence="4" id="KW-0653">Protein transport</keyword>
<dbReference type="Gene3D" id="1.20.5.3310">
    <property type="match status" value="1"/>
</dbReference>
<dbReference type="RefSeq" id="WP_145371148.1">
    <property type="nucleotide sequence ID" value="NZ_CP036275.1"/>
</dbReference>
<evidence type="ECO:0000256" key="8">
    <source>
        <dbReference type="SAM" id="Phobius"/>
    </source>
</evidence>
<keyword evidence="5 8" id="KW-1133">Transmembrane helix</keyword>
<dbReference type="GO" id="GO:0016020">
    <property type="term" value="C:membrane"/>
    <property type="evidence" value="ECO:0007669"/>
    <property type="project" value="UniProtKB-ARBA"/>
</dbReference>
<dbReference type="GO" id="GO:0015031">
    <property type="term" value="P:protein transport"/>
    <property type="evidence" value="ECO:0007669"/>
    <property type="project" value="UniProtKB-KW"/>
</dbReference>
<evidence type="ECO:0000256" key="6">
    <source>
        <dbReference type="ARBA" id="ARBA00023010"/>
    </source>
</evidence>
<organism evidence="9 10">
    <name type="scientific">Maioricimonas rarisocia</name>
    <dbReference type="NCBI Taxonomy" id="2528026"/>
    <lineage>
        <taxon>Bacteria</taxon>
        <taxon>Pseudomonadati</taxon>
        <taxon>Planctomycetota</taxon>
        <taxon>Planctomycetia</taxon>
        <taxon>Planctomycetales</taxon>
        <taxon>Planctomycetaceae</taxon>
        <taxon>Maioricimonas</taxon>
    </lineage>
</organism>
<evidence type="ECO:0000256" key="7">
    <source>
        <dbReference type="ARBA" id="ARBA00023136"/>
    </source>
</evidence>